<dbReference type="CDD" id="cd00446">
    <property type="entry name" value="GrpE"/>
    <property type="match status" value="1"/>
</dbReference>
<dbReference type="GO" id="GO:0051082">
    <property type="term" value="F:unfolded protein binding"/>
    <property type="evidence" value="ECO:0007669"/>
    <property type="project" value="TreeGrafter"/>
</dbReference>
<protein>
    <recommendedName>
        <fullName evidence="9">GrpE protein homolog</fullName>
    </recommendedName>
</protein>
<dbReference type="Pfam" id="PF01025">
    <property type="entry name" value="GrpE"/>
    <property type="match status" value="1"/>
</dbReference>
<dbReference type="PANTHER" id="PTHR21237">
    <property type="entry name" value="GRPE PROTEIN"/>
    <property type="match status" value="1"/>
</dbReference>
<comment type="subcellular location">
    <subcellularLocation>
        <location evidence="1">Cytoplasm</location>
    </subcellularLocation>
</comment>
<gene>
    <name evidence="8" type="ORF">METZ01_LOCUS105989</name>
</gene>
<evidence type="ECO:0000256" key="7">
    <source>
        <dbReference type="SAM" id="MobiDB-lite"/>
    </source>
</evidence>
<name>A0A381WKU6_9ZZZZ</name>
<dbReference type="SUPFAM" id="SSF51064">
    <property type="entry name" value="Head domain of nucleotide exchange factor GrpE"/>
    <property type="match status" value="1"/>
</dbReference>
<dbReference type="GO" id="GO:0051087">
    <property type="term" value="F:protein-folding chaperone binding"/>
    <property type="evidence" value="ECO:0007669"/>
    <property type="project" value="InterPro"/>
</dbReference>
<dbReference type="AlphaFoldDB" id="A0A381WKU6"/>
<reference evidence="8" key="1">
    <citation type="submission" date="2018-05" db="EMBL/GenBank/DDBJ databases">
        <authorList>
            <person name="Lanie J.A."/>
            <person name="Ng W.-L."/>
            <person name="Kazmierczak K.M."/>
            <person name="Andrzejewski T.M."/>
            <person name="Davidsen T.M."/>
            <person name="Wayne K.J."/>
            <person name="Tettelin H."/>
            <person name="Glass J.I."/>
            <person name="Rusch D."/>
            <person name="Podicherti R."/>
            <person name="Tsui H.-C.T."/>
            <person name="Winkler M.E."/>
        </authorList>
    </citation>
    <scope>NUCLEOTIDE SEQUENCE</scope>
</reference>
<evidence type="ECO:0000256" key="2">
    <source>
        <dbReference type="ARBA" id="ARBA00009054"/>
    </source>
</evidence>
<dbReference type="SUPFAM" id="SSF58014">
    <property type="entry name" value="Coiled-coil domain of nucleotide exchange factor GrpE"/>
    <property type="match status" value="1"/>
</dbReference>
<dbReference type="EMBL" id="UINC01012129">
    <property type="protein sequence ID" value="SVA53135.1"/>
    <property type="molecule type" value="Genomic_DNA"/>
</dbReference>
<sequence>MIDKNKSEGNGIKENDELNPSTTKEEETSLPESEDVSPEEKIKELEDQLLRSMAEMDNIRKRSDKERAEAYKIGASLFIRDMLPIIDNLQRALVSFSEEDNSNPEAFKEGISVITREFSSLLEKNNVETINPVGEKFDPNVHEAVFEAPSDTAKPGTIIEVIETGYIMEKRLLRPASVGVSAKKEAK</sequence>
<dbReference type="InterPro" id="IPR009012">
    <property type="entry name" value="GrpE_head"/>
</dbReference>
<dbReference type="PROSITE" id="PS01071">
    <property type="entry name" value="GRPE"/>
    <property type="match status" value="1"/>
</dbReference>
<accession>A0A381WKU6</accession>
<proteinExistence type="inferred from homology"/>
<comment type="similarity">
    <text evidence="2">Belongs to the GrpE family.</text>
</comment>
<comment type="subunit">
    <text evidence="3">Homodimer.</text>
</comment>
<dbReference type="Gene3D" id="2.30.22.10">
    <property type="entry name" value="Head domain of nucleotide exchange factor GrpE"/>
    <property type="match status" value="1"/>
</dbReference>
<dbReference type="PRINTS" id="PR00773">
    <property type="entry name" value="GRPEPROTEIN"/>
</dbReference>
<feature type="compositionally biased region" description="Acidic residues" evidence="7">
    <location>
        <begin position="28"/>
        <end position="37"/>
    </location>
</feature>
<evidence type="ECO:0008006" key="9">
    <source>
        <dbReference type="Google" id="ProtNLM"/>
    </source>
</evidence>
<dbReference type="GO" id="GO:0000774">
    <property type="term" value="F:adenyl-nucleotide exchange factor activity"/>
    <property type="evidence" value="ECO:0007669"/>
    <property type="project" value="InterPro"/>
</dbReference>
<dbReference type="PANTHER" id="PTHR21237:SF23">
    <property type="entry name" value="GRPE PROTEIN HOMOLOG, MITOCHONDRIAL"/>
    <property type="match status" value="1"/>
</dbReference>
<dbReference type="InterPro" id="IPR013805">
    <property type="entry name" value="GrpE_CC"/>
</dbReference>
<keyword evidence="6" id="KW-0143">Chaperone</keyword>
<keyword evidence="5" id="KW-0346">Stress response</keyword>
<dbReference type="InterPro" id="IPR000740">
    <property type="entry name" value="GrpE"/>
</dbReference>
<feature type="region of interest" description="Disordered" evidence="7">
    <location>
        <begin position="1"/>
        <end position="42"/>
    </location>
</feature>
<dbReference type="GO" id="GO:0005737">
    <property type="term" value="C:cytoplasm"/>
    <property type="evidence" value="ECO:0007669"/>
    <property type="project" value="UniProtKB-SubCell"/>
</dbReference>
<evidence type="ECO:0000313" key="8">
    <source>
        <dbReference type="EMBL" id="SVA53135.1"/>
    </source>
</evidence>
<evidence type="ECO:0000256" key="3">
    <source>
        <dbReference type="ARBA" id="ARBA00011738"/>
    </source>
</evidence>
<dbReference type="FunFam" id="2.30.22.10:FF:000001">
    <property type="entry name" value="Protein GrpE"/>
    <property type="match status" value="1"/>
</dbReference>
<dbReference type="GO" id="GO:0042803">
    <property type="term" value="F:protein homodimerization activity"/>
    <property type="evidence" value="ECO:0007669"/>
    <property type="project" value="InterPro"/>
</dbReference>
<evidence type="ECO:0000256" key="4">
    <source>
        <dbReference type="ARBA" id="ARBA00022490"/>
    </source>
</evidence>
<organism evidence="8">
    <name type="scientific">marine metagenome</name>
    <dbReference type="NCBI Taxonomy" id="408172"/>
    <lineage>
        <taxon>unclassified sequences</taxon>
        <taxon>metagenomes</taxon>
        <taxon>ecological metagenomes</taxon>
    </lineage>
</organism>
<dbReference type="GO" id="GO:0006457">
    <property type="term" value="P:protein folding"/>
    <property type="evidence" value="ECO:0007669"/>
    <property type="project" value="InterPro"/>
</dbReference>
<dbReference type="HAMAP" id="MF_01151">
    <property type="entry name" value="GrpE"/>
    <property type="match status" value="1"/>
</dbReference>
<evidence type="ECO:0000256" key="5">
    <source>
        <dbReference type="ARBA" id="ARBA00023016"/>
    </source>
</evidence>
<keyword evidence="4" id="KW-0963">Cytoplasm</keyword>
<evidence type="ECO:0000256" key="6">
    <source>
        <dbReference type="ARBA" id="ARBA00023186"/>
    </source>
</evidence>
<feature type="compositionally biased region" description="Basic and acidic residues" evidence="7">
    <location>
        <begin position="1"/>
        <end position="16"/>
    </location>
</feature>
<evidence type="ECO:0000256" key="1">
    <source>
        <dbReference type="ARBA" id="ARBA00004496"/>
    </source>
</evidence>
<dbReference type="Gene3D" id="3.90.20.20">
    <property type="match status" value="1"/>
</dbReference>